<protein>
    <submittedName>
        <fullName evidence="2">Uncharacterized protein</fullName>
    </submittedName>
</protein>
<accession>A0AAD2DAW0</accession>
<evidence type="ECO:0000256" key="1">
    <source>
        <dbReference type="SAM" id="MobiDB-lite"/>
    </source>
</evidence>
<dbReference type="AlphaFoldDB" id="A0AAD2DAW0"/>
<reference evidence="2" key="1">
    <citation type="submission" date="2023-07" db="EMBL/GenBank/DDBJ databases">
        <authorList>
            <consortium name="AG Swart"/>
            <person name="Singh M."/>
            <person name="Singh A."/>
            <person name="Seah K."/>
            <person name="Emmerich C."/>
        </authorList>
    </citation>
    <scope>NUCLEOTIDE SEQUENCE</scope>
    <source>
        <strain evidence="2">DP1</strain>
    </source>
</reference>
<feature type="compositionally biased region" description="Polar residues" evidence="1">
    <location>
        <begin position="93"/>
        <end position="102"/>
    </location>
</feature>
<keyword evidence="3" id="KW-1185">Reference proteome</keyword>
<dbReference type="Proteomes" id="UP001295684">
    <property type="component" value="Unassembled WGS sequence"/>
</dbReference>
<proteinExistence type="predicted"/>
<comment type="caution">
    <text evidence="2">The sequence shown here is derived from an EMBL/GenBank/DDBJ whole genome shotgun (WGS) entry which is preliminary data.</text>
</comment>
<evidence type="ECO:0000313" key="2">
    <source>
        <dbReference type="EMBL" id="CAI2386003.1"/>
    </source>
</evidence>
<feature type="region of interest" description="Disordered" evidence="1">
    <location>
        <begin position="79"/>
        <end position="102"/>
    </location>
</feature>
<organism evidence="2 3">
    <name type="scientific">Euplotes crassus</name>
    <dbReference type="NCBI Taxonomy" id="5936"/>
    <lineage>
        <taxon>Eukaryota</taxon>
        <taxon>Sar</taxon>
        <taxon>Alveolata</taxon>
        <taxon>Ciliophora</taxon>
        <taxon>Intramacronucleata</taxon>
        <taxon>Spirotrichea</taxon>
        <taxon>Hypotrichia</taxon>
        <taxon>Euplotida</taxon>
        <taxon>Euplotidae</taxon>
        <taxon>Moneuplotes</taxon>
    </lineage>
</organism>
<evidence type="ECO:0000313" key="3">
    <source>
        <dbReference type="Proteomes" id="UP001295684"/>
    </source>
</evidence>
<sequence length="562" mass="64613">MIEEVIAFQRNRKNHRLSKKMLNPGILVNPRRKKDKIIKRNGQTRLANDFYKKLNKKKKEEPIARNKLLSKVHYVKQQRARSQPLIGSHESTKVSSSKKQLTDLQKSSVAYKNQLAKKNQQTQNLIRNMSNIRKERIIRANKAFDAITCFSKGNLRKSQISKNLHKTLNTKSGPEVLISEGRELSEDSQGIVDILEGDLDKLKVLSYLQNWLKRGNTGKKRGPGRDFGDIFGGDKDLWALFRSAYGQNSLPKHGAGGSQGSMFGEIKGINFGSQFQFLDTYKKNEGVKSKVTNGLQDECDSSKMNSHKEIPLSFILKDLIQKKDEYDKEKLPGRNNMNENFPKIPKIQKKRKANLSLPKQIELDPSLDKDIRVLQLKQKREFSKTIKNLDLSRKIAHTYKNIPELASEDPIVASVKHQLEEEKTSYFDPEDPSVYINFINGKVSRDLTHNNRSTQKKDRKKNMKEYLDFLHNQFYMCDQYEALKPPRSDLGSHSGTSSLQKFRPLSNVSSTKASTSQNFRKRMVSGFATNHSQRVLNRNGASGYLIKRNFLKPQNLREFDRL</sequence>
<name>A0AAD2DAW0_EUPCR</name>
<dbReference type="EMBL" id="CAMPGE010028483">
    <property type="protein sequence ID" value="CAI2386003.1"/>
    <property type="molecule type" value="Genomic_DNA"/>
</dbReference>
<gene>
    <name evidence="2" type="ORF">ECRASSUSDP1_LOCUS27602</name>
</gene>